<evidence type="ECO:0000256" key="2">
    <source>
        <dbReference type="ARBA" id="ARBA00022679"/>
    </source>
</evidence>
<protein>
    <recommendedName>
        <fullName evidence="5">Glycosyltransferase</fullName>
    </recommendedName>
</protein>
<keyword evidence="4" id="KW-1185">Reference proteome</keyword>
<comment type="caution">
    <text evidence="3">The sequence shown here is derived from an EMBL/GenBank/DDBJ whole genome shotgun (WGS) entry which is preliminary data.</text>
</comment>
<evidence type="ECO:0008006" key="5">
    <source>
        <dbReference type="Google" id="ProtNLM"/>
    </source>
</evidence>
<sequence>MDIGRNSNVKHFLLGSTNDTLRKLNEELTSRYPGIEIVGQLSPPFRDQSPSELAAQDKFISDSEAQIVWVGLGTPKQDFEVLRLANRLPVVAVAVGAAFDFVAGTKKEAPVWIRKIGFEWLFRLLSEPRRLWRRYLFGNFEFLRATLRNGRSS</sequence>
<accession>A0ABP9SBB8</accession>
<dbReference type="PANTHER" id="PTHR34136">
    <property type="match status" value="1"/>
</dbReference>
<keyword evidence="1" id="KW-0328">Glycosyltransferase</keyword>
<dbReference type="Pfam" id="PF03808">
    <property type="entry name" value="Glyco_tran_WecG"/>
    <property type="match status" value="1"/>
</dbReference>
<name>A0ABP9SBB8_9MICC</name>
<dbReference type="CDD" id="cd06533">
    <property type="entry name" value="Glyco_transf_WecG_TagA"/>
    <property type="match status" value="1"/>
</dbReference>
<evidence type="ECO:0000313" key="3">
    <source>
        <dbReference type="EMBL" id="GAA5193163.1"/>
    </source>
</evidence>
<dbReference type="PANTHER" id="PTHR34136:SF1">
    <property type="entry name" value="UDP-N-ACETYL-D-MANNOSAMINURONIC ACID TRANSFERASE"/>
    <property type="match status" value="1"/>
</dbReference>
<dbReference type="NCBIfam" id="TIGR00696">
    <property type="entry name" value="wecG_tagA_cpsF"/>
    <property type="match status" value="1"/>
</dbReference>
<organism evidence="3 4">
    <name type="scientific">Arthrobacter gyeryongensis</name>
    <dbReference type="NCBI Taxonomy" id="1650592"/>
    <lineage>
        <taxon>Bacteria</taxon>
        <taxon>Bacillati</taxon>
        <taxon>Actinomycetota</taxon>
        <taxon>Actinomycetes</taxon>
        <taxon>Micrococcales</taxon>
        <taxon>Micrococcaceae</taxon>
        <taxon>Arthrobacter</taxon>
    </lineage>
</organism>
<dbReference type="EMBL" id="BAABKK010000010">
    <property type="protein sequence ID" value="GAA5193163.1"/>
    <property type="molecule type" value="Genomic_DNA"/>
</dbReference>
<reference evidence="4" key="1">
    <citation type="journal article" date="2019" name="Int. J. Syst. Evol. Microbiol.">
        <title>The Global Catalogue of Microorganisms (GCM) 10K type strain sequencing project: providing services to taxonomists for standard genome sequencing and annotation.</title>
        <authorList>
            <consortium name="The Broad Institute Genomics Platform"/>
            <consortium name="The Broad Institute Genome Sequencing Center for Infectious Disease"/>
            <person name="Wu L."/>
            <person name="Ma J."/>
        </authorList>
    </citation>
    <scope>NUCLEOTIDE SEQUENCE [LARGE SCALE GENOMIC DNA]</scope>
    <source>
        <strain evidence="4">JCM 18514</strain>
    </source>
</reference>
<evidence type="ECO:0000256" key="1">
    <source>
        <dbReference type="ARBA" id="ARBA00022676"/>
    </source>
</evidence>
<proteinExistence type="predicted"/>
<dbReference type="InterPro" id="IPR004629">
    <property type="entry name" value="WecG_TagA_CpsF"/>
</dbReference>
<evidence type="ECO:0000313" key="4">
    <source>
        <dbReference type="Proteomes" id="UP001500200"/>
    </source>
</evidence>
<gene>
    <name evidence="3" type="ORF">GCM10023346_17170</name>
</gene>
<keyword evidence="2" id="KW-0808">Transferase</keyword>
<dbReference type="Proteomes" id="UP001500200">
    <property type="component" value="Unassembled WGS sequence"/>
</dbReference>